<dbReference type="PANTHER" id="PTHR22770">
    <property type="entry name" value="UBIQUITIN CONJUGATING ENZYME 7 INTERACTING PROTEIN-RELATED"/>
    <property type="match status" value="1"/>
</dbReference>
<evidence type="ECO:0000256" key="4">
    <source>
        <dbReference type="ARBA" id="ARBA00022737"/>
    </source>
</evidence>
<evidence type="ECO:0000256" key="6">
    <source>
        <dbReference type="ARBA" id="ARBA00022786"/>
    </source>
</evidence>
<comment type="caution">
    <text evidence="10">The sequence shown here is derived from an EMBL/GenBank/DDBJ whole genome shotgun (WGS) entry which is preliminary data.</text>
</comment>
<evidence type="ECO:0000256" key="2">
    <source>
        <dbReference type="ARBA" id="ARBA00022679"/>
    </source>
</evidence>
<organism evidence="10 11">
    <name type="scientific">Carpinus fangiana</name>
    <dbReference type="NCBI Taxonomy" id="176857"/>
    <lineage>
        <taxon>Eukaryota</taxon>
        <taxon>Viridiplantae</taxon>
        <taxon>Streptophyta</taxon>
        <taxon>Embryophyta</taxon>
        <taxon>Tracheophyta</taxon>
        <taxon>Spermatophyta</taxon>
        <taxon>Magnoliopsida</taxon>
        <taxon>eudicotyledons</taxon>
        <taxon>Gunneridae</taxon>
        <taxon>Pentapetalae</taxon>
        <taxon>rosids</taxon>
        <taxon>fabids</taxon>
        <taxon>Fagales</taxon>
        <taxon>Betulaceae</taxon>
        <taxon>Carpinus</taxon>
    </lineage>
</organism>
<feature type="compositionally biased region" description="Low complexity" evidence="8">
    <location>
        <begin position="18"/>
        <end position="27"/>
    </location>
</feature>
<dbReference type="InterPro" id="IPR047545">
    <property type="entry name" value="BRcat_RBR_RNF216"/>
</dbReference>
<dbReference type="Pfam" id="PF26200">
    <property type="entry name" value="Rcat_RNF216"/>
    <property type="match status" value="1"/>
</dbReference>
<dbReference type="Gene3D" id="3.30.40.10">
    <property type="entry name" value="Zinc/RING finger domain, C3HC4 (zinc finger)"/>
    <property type="match status" value="1"/>
</dbReference>
<dbReference type="GO" id="GO:0016740">
    <property type="term" value="F:transferase activity"/>
    <property type="evidence" value="ECO:0007669"/>
    <property type="project" value="UniProtKB-KW"/>
</dbReference>
<evidence type="ECO:0000256" key="8">
    <source>
        <dbReference type="SAM" id="MobiDB-lite"/>
    </source>
</evidence>
<dbReference type="InterPro" id="IPR044066">
    <property type="entry name" value="TRIAD_supradom"/>
</dbReference>
<dbReference type="SUPFAM" id="SSF57850">
    <property type="entry name" value="RING/U-box"/>
    <property type="match status" value="1"/>
</dbReference>
<keyword evidence="4" id="KW-0677">Repeat</keyword>
<accession>A0A5N6L4H5</accession>
<proteinExistence type="predicted"/>
<evidence type="ECO:0000313" key="11">
    <source>
        <dbReference type="Proteomes" id="UP000327013"/>
    </source>
</evidence>
<feature type="domain" description="RING-type" evidence="9">
    <location>
        <begin position="300"/>
        <end position="502"/>
    </location>
</feature>
<feature type="region of interest" description="Disordered" evidence="8">
    <location>
        <begin position="1"/>
        <end position="60"/>
    </location>
</feature>
<protein>
    <recommendedName>
        <fullName evidence="9">RING-type domain-containing protein</fullName>
    </recommendedName>
</protein>
<keyword evidence="7" id="KW-0862">Zinc</keyword>
<keyword evidence="2" id="KW-0808">Transferase</keyword>
<name>A0A5N6L4H5_9ROSI</name>
<dbReference type="AlphaFoldDB" id="A0A5N6L4H5"/>
<evidence type="ECO:0000259" key="9">
    <source>
        <dbReference type="PROSITE" id="PS51873"/>
    </source>
</evidence>
<dbReference type="OrthoDB" id="10009520at2759"/>
<gene>
    <name evidence="10" type="ORF">FH972_026597</name>
</gene>
<sequence>MPHAPSSQRYGPRRRASRSAPLSISSDSDNDEEPPSKVRRTVAPHSPSFPSAVFPQTDLNGTKASPIVVADNGMAESKPPSQTEIGVAPTPRAIFLRDLLKLALDLAPSDVSRRHIYLLCLQAAGHGHRGDVDGAAHAAAWVFDQIHQQPDYPRESNTCVISITTPNAASAFTSWPNSWMQLQYRDAYFLLAREALKQEFPQFAPSYIEFILLYKGSLYLAMLALKEHIQQKALLPTWERLDFDPFRLGFLPSLLPGSDGVFLHQERHAAKQLNRASMKQPSLHGTTDQAQLVEDDSMDGEVECSCCCTDTSSSRAIHCSGDQSHFFCQDCVRSYVDNEIGNARCRPICFAVGFECRASISDQQLRRCLLPATLDLILEQQLNDDMKQMSNLVFAECPFCNYKEEVDAAFENRWFTCKNTKCMVVSCRSCLEVAHIPKSCEEVRAERKNSTRDQKLGQRHIMEEAMTEALMRKCNQCKTPFVKVDGCNKMTCPRQTCRNVQW</sequence>
<dbReference type="CDD" id="cd20339">
    <property type="entry name" value="BRcat_RBR_RNF216"/>
    <property type="match status" value="1"/>
</dbReference>
<evidence type="ECO:0000313" key="10">
    <source>
        <dbReference type="EMBL" id="KAB8760605.1"/>
    </source>
</evidence>
<comment type="pathway">
    <text evidence="1">Protein modification; protein ubiquitination.</text>
</comment>
<dbReference type="GO" id="GO:0008270">
    <property type="term" value="F:zinc ion binding"/>
    <property type="evidence" value="ECO:0007669"/>
    <property type="project" value="UniProtKB-KW"/>
</dbReference>
<dbReference type="Proteomes" id="UP000327013">
    <property type="component" value="Unassembled WGS sequence"/>
</dbReference>
<reference evidence="10 11" key="1">
    <citation type="submission" date="2019-06" db="EMBL/GenBank/DDBJ databases">
        <title>A chromosomal-level reference genome of Carpinus fangiana (Coryloideae, Betulaceae).</title>
        <authorList>
            <person name="Yang X."/>
            <person name="Wang Z."/>
            <person name="Zhang L."/>
            <person name="Hao G."/>
            <person name="Liu J."/>
            <person name="Yang Y."/>
        </authorList>
    </citation>
    <scope>NUCLEOTIDE SEQUENCE [LARGE SCALE GENOMIC DNA]</scope>
    <source>
        <strain evidence="10">Cfa_2016G</strain>
        <tissue evidence="10">Leaf</tissue>
    </source>
</reference>
<dbReference type="InterPro" id="IPR013083">
    <property type="entry name" value="Znf_RING/FYVE/PHD"/>
</dbReference>
<evidence type="ECO:0000256" key="7">
    <source>
        <dbReference type="ARBA" id="ARBA00022833"/>
    </source>
</evidence>
<dbReference type="PROSITE" id="PS51873">
    <property type="entry name" value="TRIAD"/>
    <property type="match status" value="1"/>
</dbReference>
<dbReference type="Gene3D" id="1.20.120.1750">
    <property type="match status" value="1"/>
</dbReference>
<keyword evidence="5" id="KW-0863">Zinc-finger</keyword>
<dbReference type="PANTHER" id="PTHR22770:SF47">
    <property type="entry name" value="E3 UBIQUITIN-PROTEIN LIGASE RNF216"/>
    <property type="match status" value="1"/>
</dbReference>
<dbReference type="InterPro" id="IPR051628">
    <property type="entry name" value="LUBAC_E3_Ligases"/>
</dbReference>
<evidence type="ECO:0000256" key="1">
    <source>
        <dbReference type="ARBA" id="ARBA00004906"/>
    </source>
</evidence>
<dbReference type="EMBL" id="VIBQ01000100">
    <property type="protein sequence ID" value="KAB8760605.1"/>
    <property type="molecule type" value="Genomic_DNA"/>
</dbReference>
<keyword evidence="6" id="KW-0833">Ubl conjugation pathway</keyword>
<evidence type="ECO:0000256" key="3">
    <source>
        <dbReference type="ARBA" id="ARBA00022723"/>
    </source>
</evidence>
<evidence type="ECO:0000256" key="5">
    <source>
        <dbReference type="ARBA" id="ARBA00022771"/>
    </source>
</evidence>
<keyword evidence="11" id="KW-1185">Reference proteome</keyword>
<keyword evidence="3" id="KW-0479">Metal-binding</keyword>